<proteinExistence type="predicted"/>
<accession>A0A1I7I6P3</accession>
<reference evidence="3 4" key="1">
    <citation type="submission" date="2016-10" db="EMBL/GenBank/DDBJ databases">
        <authorList>
            <person name="de Groot N.N."/>
        </authorList>
    </citation>
    <scope>NUCLEOTIDE SEQUENCE [LARGE SCALE GENOMIC DNA]</scope>
    <source>
        <strain evidence="3 4">Nl14</strain>
    </source>
</reference>
<feature type="compositionally biased region" description="Low complexity" evidence="1">
    <location>
        <begin position="322"/>
        <end position="347"/>
    </location>
</feature>
<feature type="domain" description="Cytoskeleton protein RodZ-like C-terminal" evidence="2">
    <location>
        <begin position="382"/>
        <end position="445"/>
    </location>
</feature>
<dbReference type="PRINTS" id="PR01217">
    <property type="entry name" value="PRICHEXTENSN"/>
</dbReference>
<dbReference type="PANTHER" id="PTHR34475">
    <property type="match status" value="1"/>
</dbReference>
<feature type="region of interest" description="Disordered" evidence="1">
    <location>
        <begin position="151"/>
        <end position="374"/>
    </location>
</feature>
<sequence>MEAPESSDIEQHEEPKQAGERVGQVLRAARLERGLDIEDVARQLRFAPRQVTALEEDEYDKLAGGPFLRGFVRNYAKLLQLDEVPLLKLLEQSVPPPTAHVGRPPSEEIPFPSGVEYLKRNVLIGGGVFLAITLLGYAIYSGDEAPVAEQPDMAMESEKDTGQPTLSFPFAPQAPTAEAPESQAPAPSALAPDMASQPESSIAALQETGPSADTGREQDTVASAHKDETAGSDTEASAGEPLTLPLAPPPASQTTPPASAVPGGEPANVAVTPKPPQVAVTPKPPQVAVTPKPSEVAVAPKPPQAAAAPKPPHDVVAPKPPQVAAASKPPQAAAAPKPPQAAVTPKPSEVAVAPKPPHDAVAPKPPQVAAAPKPSPAEAGIRLAFAGESWVQVKDGNGKLLLSRVNLPGSEQVLRGKPPYSLMIGNPGQVKLVYNNRPVDLSTFAKLPGGMAHLVLQ</sequence>
<dbReference type="InterPro" id="IPR025194">
    <property type="entry name" value="RodZ-like_C"/>
</dbReference>
<feature type="compositionally biased region" description="Low complexity" evidence="1">
    <location>
        <begin position="168"/>
        <end position="192"/>
    </location>
</feature>
<dbReference type="CDD" id="cd00093">
    <property type="entry name" value="HTH_XRE"/>
    <property type="match status" value="1"/>
</dbReference>
<feature type="compositionally biased region" description="Basic and acidic residues" evidence="1">
    <location>
        <begin position="214"/>
        <end position="229"/>
    </location>
</feature>
<evidence type="ECO:0000313" key="4">
    <source>
        <dbReference type="Proteomes" id="UP000182649"/>
    </source>
</evidence>
<dbReference type="InterPro" id="IPR010982">
    <property type="entry name" value="Lambda_DNA-bd_dom_sf"/>
</dbReference>
<name>A0A1I7I6P3_9PROT</name>
<gene>
    <name evidence="3" type="ORF">SAMN05216417_11521</name>
</gene>
<dbReference type="Proteomes" id="UP000182649">
    <property type="component" value="Unassembled WGS sequence"/>
</dbReference>
<protein>
    <submittedName>
        <fullName evidence="3">Cytoskeleton protein RodZ</fullName>
    </submittedName>
</protein>
<dbReference type="GO" id="GO:0003677">
    <property type="term" value="F:DNA binding"/>
    <property type="evidence" value="ECO:0007669"/>
    <property type="project" value="InterPro"/>
</dbReference>
<dbReference type="RefSeq" id="WP_074975444.1">
    <property type="nucleotide sequence ID" value="NZ_FPBZ01000015.1"/>
</dbReference>
<dbReference type="InterPro" id="IPR050400">
    <property type="entry name" value="Bact_Cytoskel_RodZ"/>
</dbReference>
<dbReference type="Pfam" id="PF13413">
    <property type="entry name" value="HTH_25"/>
    <property type="match status" value="1"/>
</dbReference>
<evidence type="ECO:0000259" key="2">
    <source>
        <dbReference type="Pfam" id="PF13464"/>
    </source>
</evidence>
<dbReference type="OrthoDB" id="8561330at2"/>
<evidence type="ECO:0000313" key="3">
    <source>
        <dbReference type="EMBL" id="SFU68613.1"/>
    </source>
</evidence>
<evidence type="ECO:0000256" key="1">
    <source>
        <dbReference type="SAM" id="MobiDB-lite"/>
    </source>
</evidence>
<feature type="region of interest" description="Disordered" evidence="1">
    <location>
        <begin position="1"/>
        <end position="23"/>
    </location>
</feature>
<dbReference type="Pfam" id="PF13464">
    <property type="entry name" value="RodZ_C"/>
    <property type="match status" value="1"/>
</dbReference>
<dbReference type="PANTHER" id="PTHR34475:SF1">
    <property type="entry name" value="CYTOSKELETON PROTEIN RODZ"/>
    <property type="match status" value="1"/>
</dbReference>
<dbReference type="Gene3D" id="1.10.260.40">
    <property type="entry name" value="lambda repressor-like DNA-binding domains"/>
    <property type="match status" value="1"/>
</dbReference>
<organism evidence="3 4">
    <name type="scientific">Nitrosospira multiformis</name>
    <dbReference type="NCBI Taxonomy" id="1231"/>
    <lineage>
        <taxon>Bacteria</taxon>
        <taxon>Pseudomonadati</taxon>
        <taxon>Pseudomonadota</taxon>
        <taxon>Betaproteobacteria</taxon>
        <taxon>Nitrosomonadales</taxon>
        <taxon>Nitrosomonadaceae</taxon>
        <taxon>Nitrosospira</taxon>
    </lineage>
</organism>
<dbReference type="InterPro" id="IPR001387">
    <property type="entry name" value="Cro/C1-type_HTH"/>
</dbReference>
<dbReference type="AlphaFoldDB" id="A0A1I7I6P3"/>
<dbReference type="EMBL" id="FPBZ01000015">
    <property type="protein sequence ID" value="SFU68613.1"/>
    <property type="molecule type" value="Genomic_DNA"/>
</dbReference>
<feature type="compositionally biased region" description="Basic and acidic residues" evidence="1">
    <location>
        <begin position="9"/>
        <end position="19"/>
    </location>
</feature>
<feature type="compositionally biased region" description="Low complexity" evidence="1">
    <location>
        <begin position="296"/>
        <end position="308"/>
    </location>
</feature>